<reference evidence="5" key="1">
    <citation type="submission" date="2020-10" db="EMBL/GenBank/DDBJ databases">
        <title>Unveiling of a novel bifunctional photoreceptor, Dualchrome1, isolated from a cosmopolitan green alga.</title>
        <authorList>
            <person name="Suzuki S."/>
            <person name="Kawachi M."/>
        </authorList>
    </citation>
    <scope>NUCLEOTIDE SEQUENCE</scope>
    <source>
        <strain evidence="5">NIES 2893</strain>
    </source>
</reference>
<dbReference type="InterPro" id="IPR001380">
    <property type="entry name" value="Ribosomal_eL13"/>
</dbReference>
<proteinExistence type="inferred from homology"/>
<dbReference type="PANTHER" id="PTHR11722:SF0">
    <property type="entry name" value="LARGE RIBOSOMAL SUBUNIT PROTEIN EL13"/>
    <property type="match status" value="1"/>
</dbReference>
<gene>
    <name evidence="5" type="ORF">PPROV_000302800</name>
</gene>
<dbReference type="EMBL" id="BNJQ01000007">
    <property type="protein sequence ID" value="GHP04274.1"/>
    <property type="molecule type" value="Genomic_DNA"/>
</dbReference>
<accession>A0A830HAZ9</accession>
<dbReference type="Proteomes" id="UP000660262">
    <property type="component" value="Unassembled WGS sequence"/>
</dbReference>
<evidence type="ECO:0000313" key="5">
    <source>
        <dbReference type="EMBL" id="GHP04274.1"/>
    </source>
</evidence>
<evidence type="ECO:0000256" key="3">
    <source>
        <dbReference type="ARBA" id="ARBA00023274"/>
    </source>
</evidence>
<dbReference type="FunFam" id="1.20.5.110:FF:000003">
    <property type="entry name" value="60S ribosomal protein L13"/>
    <property type="match status" value="1"/>
</dbReference>
<dbReference type="HAMAP" id="MF_00499">
    <property type="entry name" value="Ribosomal_eL13"/>
    <property type="match status" value="1"/>
</dbReference>
<protein>
    <submittedName>
        <fullName evidence="5">60S ribosomal protein L13</fullName>
    </submittedName>
</protein>
<dbReference type="Gene3D" id="1.20.5.110">
    <property type="match status" value="1"/>
</dbReference>
<keyword evidence="3" id="KW-0687">Ribonucleoprotein</keyword>
<dbReference type="GO" id="GO:0006412">
    <property type="term" value="P:translation"/>
    <property type="evidence" value="ECO:0007669"/>
    <property type="project" value="InterPro"/>
</dbReference>
<evidence type="ECO:0000313" key="6">
    <source>
        <dbReference type="Proteomes" id="UP000660262"/>
    </source>
</evidence>
<name>A0A830HAZ9_9CHLO</name>
<dbReference type="Pfam" id="PF01294">
    <property type="entry name" value="Ribosomal_L13e"/>
    <property type="match status" value="1"/>
</dbReference>
<comment type="caution">
    <text evidence="5">The sequence shown here is derived from an EMBL/GenBank/DDBJ whole genome shotgun (WGS) entry which is preliminary data.</text>
</comment>
<sequence>MVKGNNVIPRYGNKKDWQRYIVTWFDQPGRKVRRRQARNRKAAQVFPRPVSGLLRPMAHGQTRRYNMKIKSGRGFTKEELKEAGVAPAIARTIGIAVDHRRKNRSLELLQQNAARLKEYMAKLVLFPRRQSKPRKGDSAPEVTATADQLKGDLMKIRTHAPEEMKAVETTTITAEQKAFNAYQKLRTERMNVRQVGARKKRAEDEAREAEEKAKAAK</sequence>
<organism evidence="5 6">
    <name type="scientific">Pycnococcus provasolii</name>
    <dbReference type="NCBI Taxonomy" id="41880"/>
    <lineage>
        <taxon>Eukaryota</taxon>
        <taxon>Viridiplantae</taxon>
        <taxon>Chlorophyta</taxon>
        <taxon>Pseudoscourfieldiophyceae</taxon>
        <taxon>Pseudoscourfieldiales</taxon>
        <taxon>Pycnococcaceae</taxon>
        <taxon>Pycnococcus</taxon>
    </lineage>
</organism>
<evidence type="ECO:0000256" key="1">
    <source>
        <dbReference type="ARBA" id="ARBA00005640"/>
    </source>
</evidence>
<feature type="compositionally biased region" description="Basic and acidic residues" evidence="4">
    <location>
        <begin position="201"/>
        <end position="217"/>
    </location>
</feature>
<dbReference type="GO" id="GO:0003723">
    <property type="term" value="F:RNA binding"/>
    <property type="evidence" value="ECO:0007669"/>
    <property type="project" value="TreeGrafter"/>
</dbReference>
<comment type="similarity">
    <text evidence="1">Belongs to the eukaryotic ribosomal protein eL13 family.</text>
</comment>
<dbReference type="GO" id="GO:0022625">
    <property type="term" value="C:cytosolic large ribosomal subunit"/>
    <property type="evidence" value="ECO:0007669"/>
    <property type="project" value="TreeGrafter"/>
</dbReference>
<dbReference type="OrthoDB" id="10264538at2759"/>
<feature type="region of interest" description="Disordered" evidence="4">
    <location>
        <begin position="193"/>
        <end position="217"/>
    </location>
</feature>
<dbReference type="PANTHER" id="PTHR11722">
    <property type="entry name" value="60S RIBOSOMAL PROTEIN L13"/>
    <property type="match status" value="1"/>
</dbReference>
<dbReference type="GO" id="GO:0003735">
    <property type="term" value="F:structural constituent of ribosome"/>
    <property type="evidence" value="ECO:0007669"/>
    <property type="project" value="InterPro"/>
</dbReference>
<evidence type="ECO:0000256" key="2">
    <source>
        <dbReference type="ARBA" id="ARBA00022980"/>
    </source>
</evidence>
<keyword evidence="6" id="KW-1185">Reference proteome</keyword>
<evidence type="ECO:0000256" key="4">
    <source>
        <dbReference type="SAM" id="MobiDB-lite"/>
    </source>
</evidence>
<dbReference type="AlphaFoldDB" id="A0A830HAZ9"/>
<keyword evidence="2 5" id="KW-0689">Ribosomal protein</keyword>